<dbReference type="HOGENOM" id="CLU_3303438_0_0_11"/>
<organism evidence="1 2">
    <name type="scientific">Actinosynnema mirum (strain ATCC 29888 / DSM 43827 / JCM 3225 / NBRC 14064 / NCIMB 13271 / NRRL B-12336 / IMRU 3971 / 101)</name>
    <dbReference type="NCBI Taxonomy" id="446462"/>
    <lineage>
        <taxon>Bacteria</taxon>
        <taxon>Bacillati</taxon>
        <taxon>Actinomycetota</taxon>
        <taxon>Actinomycetes</taxon>
        <taxon>Pseudonocardiales</taxon>
        <taxon>Pseudonocardiaceae</taxon>
        <taxon>Actinosynnema</taxon>
    </lineage>
</organism>
<gene>
    <name evidence="1" type="ordered locus">Amir_4968</name>
</gene>
<dbReference type="AlphaFoldDB" id="C6WQV4"/>
<name>C6WQV4_ACTMD</name>
<sequence>MRDESTLRTALAEHSENRVGEREVLLALQREGVRRSPWG</sequence>
<protein>
    <submittedName>
        <fullName evidence="1">Uncharacterized protein</fullName>
    </submittedName>
</protein>
<evidence type="ECO:0000313" key="1">
    <source>
        <dbReference type="EMBL" id="ACU38794.1"/>
    </source>
</evidence>
<dbReference type="EMBL" id="CP001630">
    <property type="protein sequence ID" value="ACU38794.1"/>
    <property type="molecule type" value="Genomic_DNA"/>
</dbReference>
<keyword evidence="2" id="KW-1185">Reference proteome</keyword>
<dbReference type="Proteomes" id="UP000002213">
    <property type="component" value="Chromosome"/>
</dbReference>
<dbReference type="KEGG" id="ami:Amir_4968"/>
<evidence type="ECO:0000313" key="2">
    <source>
        <dbReference type="Proteomes" id="UP000002213"/>
    </source>
</evidence>
<proteinExistence type="predicted"/>
<reference evidence="1 2" key="1">
    <citation type="journal article" date="2009" name="Stand. Genomic Sci.">
        <title>Complete genome sequence of Actinosynnema mirum type strain (101).</title>
        <authorList>
            <person name="Land M."/>
            <person name="Lapidus A."/>
            <person name="Mayilraj S."/>
            <person name="Chen F."/>
            <person name="Copeland A."/>
            <person name="Del Rio T.G."/>
            <person name="Nolan M."/>
            <person name="Lucas S."/>
            <person name="Tice H."/>
            <person name="Cheng J.F."/>
            <person name="Chertkov O."/>
            <person name="Bruce D."/>
            <person name="Goodwin L."/>
            <person name="Pitluck S."/>
            <person name="Rohde M."/>
            <person name="Goker M."/>
            <person name="Pati A."/>
            <person name="Ivanova N."/>
            <person name="Mavromatis K."/>
            <person name="Chen A."/>
            <person name="Palaniappan K."/>
            <person name="Hauser L."/>
            <person name="Chang Y.J."/>
            <person name="Jeffries C.C."/>
            <person name="Brettin T."/>
            <person name="Detter J.C."/>
            <person name="Han C."/>
            <person name="Chain P."/>
            <person name="Tindall B.J."/>
            <person name="Bristow J."/>
            <person name="Eisen J.A."/>
            <person name="Markowitz V."/>
            <person name="Hugenholtz P."/>
            <person name="Kyrpides N.C."/>
            <person name="Klenk H.P."/>
        </authorList>
    </citation>
    <scope>NUCLEOTIDE SEQUENCE [LARGE SCALE GENOMIC DNA]</scope>
    <source>
        <strain evidence="2">ATCC 29888 / DSM 43827 / JCM 3225 / NBRC 14064 / NCIMB 13271 / NRRL B-12336 / IMRU 3971 / 101</strain>
    </source>
</reference>
<accession>C6WQV4</accession>
<dbReference type="STRING" id="446462.Amir_4968"/>